<evidence type="ECO:0000256" key="2">
    <source>
        <dbReference type="ARBA" id="ARBA00023031"/>
    </source>
</evidence>
<dbReference type="GO" id="GO:0046740">
    <property type="term" value="P:transport of virus in host, cell to cell"/>
    <property type="evidence" value="ECO:0007669"/>
    <property type="project" value="UniProtKB-KW"/>
</dbReference>
<keyword evidence="1" id="KW-0813">Transport</keyword>
<sequence>MSSYITKLLGQTPEDPMDPVMLNPNNGKLEVSNITEKAIRQGAKDGADASKGKIVAAVGESEFGTFGNIAISGDATPDLVSRFIIEKSTHLSNWKNDTLVGNGNDNVSLVIDIIPTWNSKKQYMMLPRVIVWVCPTAPETMGNLKMALVDQNKMSSDKKVIMEVKGTMVDPGCFVFYTNWSIHKSSNVKGKCMQMHLLCDEKYKKGSVFGAVMFSWVKEFCDSPRADSKNECLYVPINRAVAVRSSALIEACKLMIPKGSSGKVIKSQMVEIQKHLEQAAAEEEEASSTNQPSLLSLNDNNPLG</sequence>
<dbReference type="Proteomes" id="UP001256172">
    <property type="component" value="Genome"/>
</dbReference>
<dbReference type="InterPro" id="IPR006889">
    <property type="entry name" value="Bunya_NSM"/>
</dbReference>
<evidence type="ECO:0000313" key="4">
    <source>
        <dbReference type="EMBL" id="AWV56681.1"/>
    </source>
</evidence>
<gene>
    <name evidence="4" type="primary">NSm</name>
</gene>
<protein>
    <submittedName>
        <fullName evidence="4">Nonstructural protein</fullName>
    </submittedName>
</protein>
<organism evidence="4 5">
    <name type="scientific">Lisianthus necrotic ringspot virus</name>
    <dbReference type="NCBI Taxonomy" id="1398661"/>
    <lineage>
        <taxon>Viruses</taxon>
        <taxon>Riboviria</taxon>
        <taxon>Orthornavirae</taxon>
        <taxon>Negarnaviricota</taxon>
        <taxon>Polyploviricotina</taxon>
        <taxon>Bunyaviricetes</taxon>
        <taxon>Elliovirales</taxon>
        <taxon>Tospoviridae</taxon>
        <taxon>Orthotospovirus</taxon>
        <taxon>Orthotospovirus eustomae</taxon>
    </lineage>
</organism>
<feature type="region of interest" description="Disordered" evidence="3">
    <location>
        <begin position="277"/>
        <end position="304"/>
    </location>
</feature>
<dbReference type="PIRSF" id="PIRSF003959">
    <property type="entry name" value="NS-M_TospoV"/>
    <property type="match status" value="1"/>
</dbReference>
<dbReference type="EMBL" id="MF469046">
    <property type="protein sequence ID" value="AWV56681.1"/>
    <property type="molecule type" value="Genomic_RNA"/>
</dbReference>
<evidence type="ECO:0000313" key="5">
    <source>
        <dbReference type="Proteomes" id="UP001256172"/>
    </source>
</evidence>
<dbReference type="Pfam" id="PF00803">
    <property type="entry name" value="3A"/>
    <property type="match status" value="1"/>
</dbReference>
<accession>A0AAD0P9A5</accession>
<dbReference type="InterPro" id="IPR000603">
    <property type="entry name" value="MPV"/>
</dbReference>
<evidence type="ECO:0000256" key="1">
    <source>
        <dbReference type="ARBA" id="ARBA00022448"/>
    </source>
</evidence>
<reference evidence="4" key="1">
    <citation type="submission" date="2017-07" db="EMBL/GenBank/DDBJ databases">
        <title>Full genome characterisation of 8 tospoviruses by next generation sequencing.</title>
        <authorList>
            <person name="Dullemans A.M."/>
            <person name="van Bekkum P.J."/>
            <person name="Roenhorst J.W."/>
            <person name="Kormelink R."/>
            <person name="van der Vlugt R.A.A."/>
        </authorList>
    </citation>
    <scope>NUCLEOTIDE SEQUENCE</scope>
    <source>
        <strain evidence="4">LRNV_2015_001</strain>
    </source>
</reference>
<feature type="compositionally biased region" description="Low complexity" evidence="3">
    <location>
        <begin position="290"/>
        <end position="304"/>
    </location>
</feature>
<evidence type="ECO:0000256" key="3">
    <source>
        <dbReference type="SAM" id="MobiDB-lite"/>
    </source>
</evidence>
<proteinExistence type="predicted"/>
<name>A0AAD0P9A5_9VIRU</name>
<keyword evidence="5" id="KW-1185">Reference proteome</keyword>
<keyword evidence="2" id="KW-0916">Viral movement protein</keyword>